<name>A0A7S4EG43_9STRA</name>
<feature type="transmembrane region" description="Helical" evidence="5">
    <location>
        <begin position="127"/>
        <end position="144"/>
    </location>
</feature>
<evidence type="ECO:0000256" key="4">
    <source>
        <dbReference type="ARBA" id="ARBA00023136"/>
    </source>
</evidence>
<dbReference type="InterPro" id="IPR004853">
    <property type="entry name" value="Sugar_P_trans_dom"/>
</dbReference>
<keyword evidence="4 5" id="KW-0472">Membrane</keyword>
<reference evidence="7" key="1">
    <citation type="submission" date="2021-01" db="EMBL/GenBank/DDBJ databases">
        <authorList>
            <person name="Corre E."/>
            <person name="Pelletier E."/>
            <person name="Niang G."/>
            <person name="Scheremetjew M."/>
            <person name="Finn R."/>
            <person name="Kale V."/>
            <person name="Holt S."/>
            <person name="Cochrane G."/>
            <person name="Meng A."/>
            <person name="Brown T."/>
            <person name="Cohen L."/>
        </authorList>
    </citation>
    <scope>NUCLEOTIDE SEQUENCE</scope>
    <source>
        <strain evidence="7">10249 10 AB</strain>
    </source>
</reference>
<gene>
    <name evidence="7" type="ORF">PAUS00366_LOCUS3013</name>
</gene>
<dbReference type="InterPro" id="IPR050186">
    <property type="entry name" value="TPT_transporter"/>
</dbReference>
<dbReference type="AlphaFoldDB" id="A0A7S4EG43"/>
<dbReference type="GO" id="GO:0016020">
    <property type="term" value="C:membrane"/>
    <property type="evidence" value="ECO:0007669"/>
    <property type="project" value="UniProtKB-SubCell"/>
</dbReference>
<evidence type="ECO:0000256" key="3">
    <source>
        <dbReference type="ARBA" id="ARBA00022989"/>
    </source>
</evidence>
<feature type="transmembrane region" description="Helical" evidence="5">
    <location>
        <begin position="230"/>
        <end position="250"/>
    </location>
</feature>
<proteinExistence type="predicted"/>
<feature type="transmembrane region" description="Helical" evidence="5">
    <location>
        <begin position="150"/>
        <end position="170"/>
    </location>
</feature>
<feature type="transmembrane region" description="Helical" evidence="5">
    <location>
        <begin position="75"/>
        <end position="90"/>
    </location>
</feature>
<feature type="transmembrane region" description="Helical" evidence="5">
    <location>
        <begin position="102"/>
        <end position="120"/>
    </location>
</feature>
<evidence type="ECO:0000256" key="5">
    <source>
        <dbReference type="SAM" id="Phobius"/>
    </source>
</evidence>
<feature type="transmembrane region" description="Helical" evidence="5">
    <location>
        <begin position="33"/>
        <end position="54"/>
    </location>
</feature>
<dbReference type="PANTHER" id="PTHR11132">
    <property type="entry name" value="SOLUTE CARRIER FAMILY 35"/>
    <property type="match status" value="1"/>
</dbReference>
<sequence>MMELTSTQEIIASIIAYSFCSGTLVLLNKLTLHFLPLPSLVIAFQLLVCITFVYSARFFGVMKVDDIKWEYAKPYLLYVGFFALGVYANMRSLNVSNVETVIVFRALTPIIVSFLDAIFLGREWPSYRSWGALITLVVGAYGYASYDEQFQTQGIGAYGWPSFYTITIAFEMAYGKKIVKSVPLETRSGPVIYTNLLSIVPMLLLANISNEYSKFWELLWGPNAGSISNLALFLLCLGGFVGTAIGYSAWWCRNVVSATSFTLIGGELCYCRNDTILLIAIFKGVFLTTGVYCNFEPNDITTYSMIQ</sequence>
<keyword evidence="2 5" id="KW-0812">Transmembrane</keyword>
<keyword evidence="3 5" id="KW-1133">Transmembrane helix</keyword>
<protein>
    <recommendedName>
        <fullName evidence="6">Sugar phosphate transporter domain-containing protein</fullName>
    </recommendedName>
</protein>
<evidence type="ECO:0000259" key="6">
    <source>
        <dbReference type="Pfam" id="PF03151"/>
    </source>
</evidence>
<evidence type="ECO:0000256" key="2">
    <source>
        <dbReference type="ARBA" id="ARBA00022692"/>
    </source>
</evidence>
<accession>A0A7S4EG43</accession>
<evidence type="ECO:0000313" key="7">
    <source>
        <dbReference type="EMBL" id="CAE0710286.1"/>
    </source>
</evidence>
<evidence type="ECO:0000256" key="1">
    <source>
        <dbReference type="ARBA" id="ARBA00004141"/>
    </source>
</evidence>
<feature type="transmembrane region" description="Helical" evidence="5">
    <location>
        <begin position="9"/>
        <end position="27"/>
    </location>
</feature>
<comment type="subcellular location">
    <subcellularLocation>
        <location evidence="1">Membrane</location>
        <topology evidence="1">Multi-pass membrane protein</topology>
    </subcellularLocation>
</comment>
<feature type="domain" description="Sugar phosphate transporter" evidence="6">
    <location>
        <begin position="21"/>
        <end position="181"/>
    </location>
</feature>
<dbReference type="Pfam" id="PF03151">
    <property type="entry name" value="TPT"/>
    <property type="match status" value="1"/>
</dbReference>
<dbReference type="EMBL" id="HBIX01003881">
    <property type="protein sequence ID" value="CAE0710286.1"/>
    <property type="molecule type" value="Transcribed_RNA"/>
</dbReference>
<organism evidence="7">
    <name type="scientific">Pseudo-nitzschia australis</name>
    <dbReference type="NCBI Taxonomy" id="44445"/>
    <lineage>
        <taxon>Eukaryota</taxon>
        <taxon>Sar</taxon>
        <taxon>Stramenopiles</taxon>
        <taxon>Ochrophyta</taxon>
        <taxon>Bacillariophyta</taxon>
        <taxon>Bacillariophyceae</taxon>
        <taxon>Bacillariophycidae</taxon>
        <taxon>Bacillariales</taxon>
        <taxon>Bacillariaceae</taxon>
        <taxon>Pseudo-nitzschia</taxon>
    </lineage>
</organism>
<feature type="transmembrane region" description="Helical" evidence="5">
    <location>
        <begin position="191"/>
        <end position="210"/>
    </location>
</feature>